<reference evidence="2" key="1">
    <citation type="submission" date="2021-05" db="EMBL/GenBank/DDBJ databases">
        <authorList>
            <person name="Alioto T."/>
            <person name="Alioto T."/>
            <person name="Gomez Garrido J."/>
        </authorList>
    </citation>
    <scope>NUCLEOTIDE SEQUENCE</scope>
</reference>
<organism evidence="2">
    <name type="scientific">Cacopsylla melanoneura</name>
    <dbReference type="NCBI Taxonomy" id="428564"/>
    <lineage>
        <taxon>Eukaryota</taxon>
        <taxon>Metazoa</taxon>
        <taxon>Ecdysozoa</taxon>
        <taxon>Arthropoda</taxon>
        <taxon>Hexapoda</taxon>
        <taxon>Insecta</taxon>
        <taxon>Pterygota</taxon>
        <taxon>Neoptera</taxon>
        <taxon>Paraneoptera</taxon>
        <taxon>Hemiptera</taxon>
        <taxon>Sternorrhyncha</taxon>
        <taxon>Psylloidea</taxon>
        <taxon>Psyllidae</taxon>
        <taxon>Psyllinae</taxon>
        <taxon>Cacopsylla</taxon>
    </lineage>
</organism>
<evidence type="ECO:0000256" key="1">
    <source>
        <dbReference type="SAM" id="MobiDB-lite"/>
    </source>
</evidence>
<evidence type="ECO:0000313" key="2">
    <source>
        <dbReference type="EMBL" id="CAG6770000.1"/>
    </source>
</evidence>
<feature type="region of interest" description="Disordered" evidence="1">
    <location>
        <begin position="155"/>
        <end position="195"/>
    </location>
</feature>
<dbReference type="AlphaFoldDB" id="A0A8D9APS6"/>
<proteinExistence type="predicted"/>
<feature type="compositionally biased region" description="Basic and acidic residues" evidence="1">
    <location>
        <begin position="155"/>
        <end position="179"/>
    </location>
</feature>
<protein>
    <submittedName>
        <fullName evidence="2">Uncharacterized protein</fullName>
    </submittedName>
</protein>
<accession>A0A8D9APS6</accession>
<name>A0A8D9APS6_9HEMI</name>
<dbReference type="EMBL" id="HBUF01580256">
    <property type="protein sequence ID" value="CAG6770000.1"/>
    <property type="molecule type" value="Transcribed_RNA"/>
</dbReference>
<sequence length="255" mass="28438">MPETWAMSLLQTLPEGRIAAKGCDIPEIGRSCPLKGTLYNRGTLPQLLQAESKTQASPKNRLVAKEWGSPEMFEKTQRAVPEIRALPKGQNVAKNGCDARSKIRRPLPRGRIEVKGWGGPKQWAAVKTGALSRSRGQLTMKGKRNDCQSKLRDQFVPRGIRTEDAKERPGFNDSTDHSEGGASDTDPPDAVNRFLPPEHRVKAERARNGVEYTLGGHRPAFKVCEEQRDVKNSREPWLKNAVVIVKSVVRTLRML</sequence>